<dbReference type="Gene3D" id="3.40.50.300">
    <property type="entry name" value="P-loop containing nucleotide triphosphate hydrolases"/>
    <property type="match status" value="1"/>
</dbReference>
<comment type="caution">
    <text evidence="2">The sequence shown here is derived from an EMBL/GenBank/DDBJ whole genome shotgun (WGS) entry which is preliminary data.</text>
</comment>
<accession>A0A931NK65</accession>
<dbReference type="Proteomes" id="UP000613266">
    <property type="component" value="Unassembled WGS sequence"/>
</dbReference>
<sequence>MSFARTKIQAPRLRAALVDRGPLQARLLQALQQQRLVLLCAPAGFGKTALLAQAAAARGPGQALAWISADSGDDLHHLLECLLAALEPFDPPWRSAPESILRGIVQPDPALRRAKLAELLNALELCETAQGLIVFDDLHRVSDPAFFAFLDELLERLSPKWTLALATRTEPPLALARRRAAGELAEFRQPQLQFSEPEARALLAGTGLDEAAVARLFERTQGWPAGLRMALGVLQGEQGGAERLQRASERSWFDFLLTEVLEQLPAPLADFLQAVSVLPELQPARCAALTGDALAAERLAEIERLGLFVDALDDPAGGGLSLRLHDLFREALQQRLRQAQPERWRLLCQRMLQTEPDPLRRLQQHLELGELGAAATLAAEQLPALIVSAGATPALHLMQQFPPAEREHLPELAFVRGLAAWTPAWDFERMHREMERAALGYARRGAEAERLLACAYDAIALMALGRYGAGEALLKQLQQAELAPAAQLMRLTAEVWAAIDTCRYEAVAPHAQRMLALLVQLDRPELWYQTTPPLRMPGLPGMTDTLERHADQLLRVAGEQPIPLRTIALQIQAWCALWRGRTLEAEQRALQAREDAHWGSQLGAVRSYQLCLDALLALVRGDAAAALQAATERQREFNHLGNPWYAYLLPLFRARVAASAEQGPALREALAELAACRPLQLPGGTATLAARELPLQAQLAWLEGRAQAAVQAWQDALALGPAIDLYGLAGETRLRLAWALCSLGQQEPAARTLQPLFEAARRDGPGGALLAGTALAGLAGLDWGPALADADAAALRAWQQAVLT</sequence>
<proteinExistence type="predicted"/>
<dbReference type="InterPro" id="IPR059106">
    <property type="entry name" value="WHD_MalT"/>
</dbReference>
<keyword evidence="3" id="KW-1185">Reference proteome</keyword>
<evidence type="ECO:0000259" key="1">
    <source>
        <dbReference type="SMART" id="SM00382"/>
    </source>
</evidence>
<feature type="domain" description="AAA+ ATPase" evidence="1">
    <location>
        <begin position="33"/>
        <end position="227"/>
    </location>
</feature>
<name>A0A931NK65_9BURK</name>
<dbReference type="SMART" id="SM00382">
    <property type="entry name" value="AAA"/>
    <property type="match status" value="1"/>
</dbReference>
<reference evidence="2" key="1">
    <citation type="submission" date="2020-12" db="EMBL/GenBank/DDBJ databases">
        <title>The genome sequence of Inhella sp. 1Y17.</title>
        <authorList>
            <person name="Liu Y."/>
        </authorList>
    </citation>
    <scope>NUCLEOTIDE SEQUENCE</scope>
    <source>
        <strain evidence="2">1Y17</strain>
    </source>
</reference>
<organism evidence="2 3">
    <name type="scientific">Inhella proteolytica</name>
    <dbReference type="NCBI Taxonomy" id="2795029"/>
    <lineage>
        <taxon>Bacteria</taxon>
        <taxon>Pseudomonadati</taxon>
        <taxon>Pseudomonadota</taxon>
        <taxon>Betaproteobacteria</taxon>
        <taxon>Burkholderiales</taxon>
        <taxon>Sphaerotilaceae</taxon>
        <taxon>Inhella</taxon>
    </lineage>
</organism>
<protein>
    <submittedName>
        <fullName evidence="2">AAA family ATPase</fullName>
    </submittedName>
</protein>
<dbReference type="InterPro" id="IPR003593">
    <property type="entry name" value="AAA+_ATPase"/>
</dbReference>
<dbReference type="InterPro" id="IPR027417">
    <property type="entry name" value="P-loop_NTPase"/>
</dbReference>
<dbReference type="Pfam" id="PF25873">
    <property type="entry name" value="WHD_MalT"/>
    <property type="match status" value="1"/>
</dbReference>
<dbReference type="RefSeq" id="WP_198113243.1">
    <property type="nucleotide sequence ID" value="NZ_JAEDAK010000022.1"/>
</dbReference>
<gene>
    <name evidence="2" type="ORF">I7X39_20985</name>
</gene>
<evidence type="ECO:0000313" key="3">
    <source>
        <dbReference type="Proteomes" id="UP000613266"/>
    </source>
</evidence>
<evidence type="ECO:0000313" key="2">
    <source>
        <dbReference type="EMBL" id="MBH9579380.1"/>
    </source>
</evidence>
<dbReference type="EMBL" id="JAEDAK010000022">
    <property type="protein sequence ID" value="MBH9579380.1"/>
    <property type="molecule type" value="Genomic_DNA"/>
</dbReference>
<feature type="non-terminal residue" evidence="2">
    <location>
        <position position="804"/>
    </location>
</feature>
<dbReference type="SUPFAM" id="SSF52540">
    <property type="entry name" value="P-loop containing nucleoside triphosphate hydrolases"/>
    <property type="match status" value="1"/>
</dbReference>
<dbReference type="AlphaFoldDB" id="A0A931NK65"/>